<protein>
    <submittedName>
        <fullName evidence="5">Uncharacterized protein LOC107225300</fullName>
    </submittedName>
</protein>
<feature type="compositionally biased region" description="Acidic residues" evidence="1">
    <location>
        <begin position="58"/>
        <end position="74"/>
    </location>
</feature>
<organism evidence="5">
    <name type="scientific">Neodiprion lecontei</name>
    <name type="common">Redheaded pine sawfly</name>
    <dbReference type="NCBI Taxonomy" id="441921"/>
    <lineage>
        <taxon>Eukaryota</taxon>
        <taxon>Metazoa</taxon>
        <taxon>Ecdysozoa</taxon>
        <taxon>Arthropoda</taxon>
        <taxon>Hexapoda</taxon>
        <taxon>Insecta</taxon>
        <taxon>Pterygota</taxon>
        <taxon>Neoptera</taxon>
        <taxon>Endopterygota</taxon>
        <taxon>Hymenoptera</taxon>
        <taxon>Tenthredinoidea</taxon>
        <taxon>Diprionidae</taxon>
        <taxon>Diprioninae</taxon>
        <taxon>Neodiprion</taxon>
    </lineage>
</organism>
<dbReference type="KEGG" id="nlo:107225300"/>
<evidence type="ECO:0000256" key="2">
    <source>
        <dbReference type="SAM" id="Phobius"/>
    </source>
</evidence>
<gene>
    <name evidence="5" type="primary">LOC107225300</name>
</gene>
<reference evidence="5" key="1">
    <citation type="submission" date="2025-08" db="UniProtKB">
        <authorList>
            <consortium name="RefSeq"/>
        </authorList>
    </citation>
    <scope>IDENTIFICATION</scope>
    <source>
        <tissue evidence="5">Thorax and Abdomen</tissue>
    </source>
</reference>
<keyword evidence="2" id="KW-1133">Transmembrane helix</keyword>
<evidence type="ECO:0000256" key="3">
    <source>
        <dbReference type="SAM" id="SignalP"/>
    </source>
</evidence>
<sequence>MIFSVKCFFLCFVAFVVLPTYGRSEAFLTAPLPAYARGLAAYDVTETNRRAEILQRLDEDEGNDVDDDDDDNDDSILKNTVNGRTVEQRGSSIYVIEFESETDDVKDALANNTTESVQATSNNPLDPWSIVWYIGSFGGLVAFFLVVSCSEWCCRRGARPMGITYTQPGEPDSTSSGVQDAPPPPYHLFAPPPYDSIYYGGITDKTSGEKLDIFVIAVPQVHGAPPRQTDT</sequence>
<dbReference type="OrthoDB" id="8069116at2759"/>
<feature type="transmembrane region" description="Helical" evidence="2">
    <location>
        <begin position="130"/>
        <end position="154"/>
    </location>
</feature>
<name>A0A6J0C1S0_NEOLC</name>
<keyword evidence="3" id="KW-0732">Signal</keyword>
<dbReference type="AlphaFoldDB" id="A0A6J0C1S0"/>
<dbReference type="RefSeq" id="XP_015521211.1">
    <property type="nucleotide sequence ID" value="XM_015665725.2"/>
</dbReference>
<dbReference type="Proteomes" id="UP000829291">
    <property type="component" value="Chromosome 5"/>
</dbReference>
<accession>A0A6J0C1S0</accession>
<evidence type="ECO:0000313" key="4">
    <source>
        <dbReference type="Proteomes" id="UP000829291"/>
    </source>
</evidence>
<feature type="signal peptide" evidence="3">
    <location>
        <begin position="1"/>
        <end position="22"/>
    </location>
</feature>
<keyword evidence="4" id="KW-1185">Reference proteome</keyword>
<dbReference type="InParanoid" id="A0A6J0C1S0"/>
<evidence type="ECO:0000256" key="1">
    <source>
        <dbReference type="SAM" id="MobiDB-lite"/>
    </source>
</evidence>
<keyword evidence="2" id="KW-0812">Transmembrane</keyword>
<evidence type="ECO:0000313" key="5">
    <source>
        <dbReference type="RefSeq" id="XP_015521211.1"/>
    </source>
</evidence>
<keyword evidence="2" id="KW-0472">Membrane</keyword>
<dbReference type="GeneID" id="107225300"/>
<feature type="chain" id="PRO_5026750219" evidence="3">
    <location>
        <begin position="23"/>
        <end position="231"/>
    </location>
</feature>
<feature type="region of interest" description="Disordered" evidence="1">
    <location>
        <begin position="57"/>
        <end position="78"/>
    </location>
</feature>
<proteinExistence type="predicted"/>